<accession>A0ABT6FGQ1</accession>
<reference evidence="1 2" key="1">
    <citation type="submission" date="2023-03" db="EMBL/GenBank/DDBJ databases">
        <title>Paludisphaera mucosa sp. nov. a novel planctomycete from northern fen.</title>
        <authorList>
            <person name="Ivanova A."/>
        </authorList>
    </citation>
    <scope>NUCLEOTIDE SEQUENCE [LARGE SCALE GENOMIC DNA]</scope>
    <source>
        <strain evidence="1 2">Pla2</strain>
    </source>
</reference>
<dbReference type="RefSeq" id="WP_277863015.1">
    <property type="nucleotide sequence ID" value="NZ_JARRAG010000002.1"/>
</dbReference>
<gene>
    <name evidence="1" type="ORF">PZE19_23380</name>
</gene>
<organism evidence="1 2">
    <name type="scientific">Paludisphaera mucosa</name>
    <dbReference type="NCBI Taxonomy" id="3030827"/>
    <lineage>
        <taxon>Bacteria</taxon>
        <taxon>Pseudomonadati</taxon>
        <taxon>Planctomycetota</taxon>
        <taxon>Planctomycetia</taxon>
        <taxon>Isosphaerales</taxon>
        <taxon>Isosphaeraceae</taxon>
        <taxon>Paludisphaera</taxon>
    </lineage>
</organism>
<dbReference type="Proteomes" id="UP001216907">
    <property type="component" value="Unassembled WGS sequence"/>
</dbReference>
<evidence type="ECO:0000313" key="2">
    <source>
        <dbReference type="Proteomes" id="UP001216907"/>
    </source>
</evidence>
<proteinExistence type="predicted"/>
<protein>
    <submittedName>
        <fullName evidence="1">Uncharacterized protein</fullName>
    </submittedName>
</protein>
<sequence>MSPELETLDQLLGGELPLVVVRGFFDEGERFEKAMAAMLCVGEIRLLIEGGEIPHRRWAELLAAARDQKCPAGVWIDITDAGIQRIGG</sequence>
<evidence type="ECO:0000313" key="1">
    <source>
        <dbReference type="EMBL" id="MDG3006722.1"/>
    </source>
</evidence>
<keyword evidence="2" id="KW-1185">Reference proteome</keyword>
<dbReference type="EMBL" id="JARRAG010000002">
    <property type="protein sequence ID" value="MDG3006722.1"/>
    <property type="molecule type" value="Genomic_DNA"/>
</dbReference>
<name>A0ABT6FGQ1_9BACT</name>
<comment type="caution">
    <text evidence="1">The sequence shown here is derived from an EMBL/GenBank/DDBJ whole genome shotgun (WGS) entry which is preliminary data.</text>
</comment>